<gene>
    <name evidence="1" type="ORF">S01H4_33539</name>
</gene>
<reference evidence="1" key="1">
    <citation type="journal article" date="2014" name="Front. Microbiol.">
        <title>High frequency of phylogenetically diverse reductive dehalogenase-homologous genes in deep subseafloor sedimentary metagenomes.</title>
        <authorList>
            <person name="Kawai M."/>
            <person name="Futagami T."/>
            <person name="Toyoda A."/>
            <person name="Takaki Y."/>
            <person name="Nishi S."/>
            <person name="Hori S."/>
            <person name="Arai W."/>
            <person name="Tsubouchi T."/>
            <person name="Morono Y."/>
            <person name="Uchiyama I."/>
            <person name="Ito T."/>
            <person name="Fujiyama A."/>
            <person name="Inagaki F."/>
            <person name="Takami H."/>
        </authorList>
    </citation>
    <scope>NUCLEOTIDE SEQUENCE</scope>
    <source>
        <strain evidence="1">Expedition CK06-06</strain>
    </source>
</reference>
<dbReference type="AlphaFoldDB" id="X1AEX7"/>
<comment type="caution">
    <text evidence="1">The sequence shown here is derived from an EMBL/GenBank/DDBJ whole genome shotgun (WGS) entry which is preliminary data.</text>
</comment>
<dbReference type="EMBL" id="BART01017664">
    <property type="protein sequence ID" value="GAG80404.1"/>
    <property type="molecule type" value="Genomic_DNA"/>
</dbReference>
<evidence type="ECO:0000313" key="1">
    <source>
        <dbReference type="EMBL" id="GAG80404.1"/>
    </source>
</evidence>
<organism evidence="1">
    <name type="scientific">marine sediment metagenome</name>
    <dbReference type="NCBI Taxonomy" id="412755"/>
    <lineage>
        <taxon>unclassified sequences</taxon>
        <taxon>metagenomes</taxon>
        <taxon>ecological metagenomes</taxon>
    </lineage>
</organism>
<sequence length="285" mass="31651">MFQCDVPNAWDDGTEGNYWGDYKGADNNNDGIGDTSYYIPGMPSGGGNNKDRFPLMFPWDEIPLAITDVDVIPFVQKPGEPVNITCTVVCSILVDTVTASITTPSSTNEFVMSNIPGTDDYYYNTTYAEEGTYDYFIWANDTSENEVTSDVYQFIISEKDIEPPVISDVAMLTSDPLDTDPLFGWENVTCIVTDNVAVATVKLVMASDTATVEYVMVNIPETDTYYCNTTFIQCGVYNYSIWADDVSLNNATSLLVVFELPPNWDVNVDGRGHLQDFVLVAKHYN</sequence>
<feature type="non-terminal residue" evidence="1">
    <location>
        <position position="285"/>
    </location>
</feature>
<protein>
    <submittedName>
        <fullName evidence="1">Uncharacterized protein</fullName>
    </submittedName>
</protein>
<proteinExistence type="predicted"/>
<name>X1AEX7_9ZZZZ</name>
<accession>X1AEX7</accession>